<gene>
    <name evidence="4" type="ORF">EK21DRAFT_48766</name>
</gene>
<keyword evidence="5" id="KW-1185">Reference proteome</keyword>
<accession>A0A9P4LT67</accession>
<evidence type="ECO:0000313" key="5">
    <source>
        <dbReference type="Proteomes" id="UP000799777"/>
    </source>
</evidence>
<proteinExistence type="predicted"/>
<evidence type="ECO:0000259" key="3">
    <source>
        <dbReference type="PROSITE" id="PS50090"/>
    </source>
</evidence>
<sequence length="541" mass="59670">KASAPLAQVLNEDVTVQESNDLSSNAQLSSTSPFSGKLVDLLLDTSRDFPNEGRRLEEQNEESSRNIVDSSVITLPQLPQRPATIAQQPRIPPLLQGLHQPPPLPPTGQRFPPITDGVSELERDICDRLQHSNAINETRNLAIRDNVHTEHDAARDQSRIQGEQEVAESNDKFSTSSTNSTSLIAESHVSPTQSRDTKGTLVKPRTRKRKIWTDAETTDLLIGVSRYGIGNWKRILHCTDFKFNGRTAVDLKDRFRVCCPGEGQKPQRRKANTNLDGIPGNLPRATSKSALNDDMRDPRHISKPPSLVKLGIQAPFQKSTRRPRQEFSTVDDENLLKGFKKHGPVWHLLRDDAELGFSSRHPTDLRDRFRIRYPEEFAKAGYKLKSKARPAAGEDPHQHNDAVAQTMRSDRGNDPPDSSNESRVEQVALGVSHEGTDCSTGTIGHHSQFLHSMSTLEGDPSNTFSNATDAGGTSLILNRNILQWAEANYSAVSYPPAPYALNMTGTHTFSDMSAGNNVANDGLHINPLATLKLPSMVSGGH</sequence>
<feature type="region of interest" description="Disordered" evidence="2">
    <location>
        <begin position="149"/>
        <end position="202"/>
    </location>
</feature>
<dbReference type="PROSITE" id="PS50090">
    <property type="entry name" value="MYB_LIKE"/>
    <property type="match status" value="1"/>
</dbReference>
<evidence type="ECO:0000313" key="4">
    <source>
        <dbReference type="EMBL" id="KAF2034454.1"/>
    </source>
</evidence>
<feature type="compositionally biased region" description="Basic and acidic residues" evidence="2">
    <location>
        <begin position="149"/>
        <end position="158"/>
    </location>
</feature>
<name>A0A9P4LT67_9PLEO</name>
<dbReference type="Gene3D" id="1.10.246.220">
    <property type="match status" value="1"/>
</dbReference>
<organism evidence="4 5">
    <name type="scientific">Setomelanomma holmii</name>
    <dbReference type="NCBI Taxonomy" id="210430"/>
    <lineage>
        <taxon>Eukaryota</taxon>
        <taxon>Fungi</taxon>
        <taxon>Dikarya</taxon>
        <taxon>Ascomycota</taxon>
        <taxon>Pezizomycotina</taxon>
        <taxon>Dothideomycetes</taxon>
        <taxon>Pleosporomycetidae</taxon>
        <taxon>Pleosporales</taxon>
        <taxon>Pleosporineae</taxon>
        <taxon>Phaeosphaeriaceae</taxon>
        <taxon>Setomelanomma</taxon>
    </lineage>
</organism>
<dbReference type="PANTHER" id="PTHR46734:SF1">
    <property type="entry name" value="TELOMERIC REPEAT-BINDING FACTOR 1"/>
    <property type="match status" value="1"/>
</dbReference>
<dbReference type="CDD" id="cd11660">
    <property type="entry name" value="SANT_TRF"/>
    <property type="match status" value="1"/>
</dbReference>
<dbReference type="EMBL" id="ML978161">
    <property type="protein sequence ID" value="KAF2034454.1"/>
    <property type="molecule type" value="Genomic_DNA"/>
</dbReference>
<dbReference type="SUPFAM" id="SSF46689">
    <property type="entry name" value="Homeodomain-like"/>
    <property type="match status" value="1"/>
</dbReference>
<feature type="domain" description="Myb-like" evidence="3">
    <location>
        <begin position="204"/>
        <end position="256"/>
    </location>
</feature>
<dbReference type="InterPro" id="IPR001005">
    <property type="entry name" value="SANT/Myb"/>
</dbReference>
<feature type="compositionally biased region" description="Basic and acidic residues" evidence="2">
    <location>
        <begin position="408"/>
        <end position="424"/>
    </location>
</feature>
<dbReference type="PANTHER" id="PTHR46734">
    <property type="entry name" value="TELOMERIC REPEAT-BINDING FACTOR 1 TERF1"/>
    <property type="match status" value="1"/>
</dbReference>
<dbReference type="SMART" id="SM00717">
    <property type="entry name" value="SANT"/>
    <property type="match status" value="2"/>
</dbReference>
<dbReference type="Gene3D" id="1.10.10.60">
    <property type="entry name" value="Homeodomain-like"/>
    <property type="match status" value="1"/>
</dbReference>
<dbReference type="AlphaFoldDB" id="A0A9P4LT67"/>
<feature type="non-terminal residue" evidence="4">
    <location>
        <position position="1"/>
    </location>
</feature>
<feature type="region of interest" description="Disordered" evidence="2">
    <location>
        <begin position="387"/>
        <end position="425"/>
    </location>
</feature>
<feature type="non-terminal residue" evidence="4">
    <location>
        <position position="541"/>
    </location>
</feature>
<evidence type="ECO:0000256" key="1">
    <source>
        <dbReference type="ARBA" id="ARBA00023242"/>
    </source>
</evidence>
<keyword evidence="1" id="KW-0539">Nucleus</keyword>
<reference evidence="4" key="1">
    <citation type="journal article" date="2020" name="Stud. Mycol.">
        <title>101 Dothideomycetes genomes: a test case for predicting lifestyles and emergence of pathogens.</title>
        <authorList>
            <person name="Haridas S."/>
            <person name="Albert R."/>
            <person name="Binder M."/>
            <person name="Bloem J."/>
            <person name="Labutti K."/>
            <person name="Salamov A."/>
            <person name="Andreopoulos B."/>
            <person name="Baker S."/>
            <person name="Barry K."/>
            <person name="Bills G."/>
            <person name="Bluhm B."/>
            <person name="Cannon C."/>
            <person name="Castanera R."/>
            <person name="Culley D."/>
            <person name="Daum C."/>
            <person name="Ezra D."/>
            <person name="Gonzalez J."/>
            <person name="Henrissat B."/>
            <person name="Kuo A."/>
            <person name="Liang C."/>
            <person name="Lipzen A."/>
            <person name="Lutzoni F."/>
            <person name="Magnuson J."/>
            <person name="Mondo S."/>
            <person name="Nolan M."/>
            <person name="Ohm R."/>
            <person name="Pangilinan J."/>
            <person name="Park H.-J."/>
            <person name="Ramirez L."/>
            <person name="Alfaro M."/>
            <person name="Sun H."/>
            <person name="Tritt A."/>
            <person name="Yoshinaga Y."/>
            <person name="Zwiers L.-H."/>
            <person name="Turgeon B."/>
            <person name="Goodwin S."/>
            <person name="Spatafora J."/>
            <person name="Crous P."/>
            <person name="Grigoriev I."/>
        </authorList>
    </citation>
    <scope>NUCLEOTIDE SEQUENCE</scope>
    <source>
        <strain evidence="4">CBS 110217</strain>
    </source>
</reference>
<dbReference type="Proteomes" id="UP000799777">
    <property type="component" value="Unassembled WGS sequence"/>
</dbReference>
<feature type="region of interest" description="Disordered" evidence="2">
    <location>
        <begin position="263"/>
        <end position="305"/>
    </location>
</feature>
<evidence type="ECO:0000256" key="2">
    <source>
        <dbReference type="SAM" id="MobiDB-lite"/>
    </source>
</evidence>
<comment type="caution">
    <text evidence="4">The sequence shown here is derived from an EMBL/GenBank/DDBJ whole genome shotgun (WGS) entry which is preliminary data.</text>
</comment>
<dbReference type="InterPro" id="IPR052450">
    <property type="entry name" value="TRBD-Containing_Protein"/>
</dbReference>
<dbReference type="InterPro" id="IPR009057">
    <property type="entry name" value="Homeodomain-like_sf"/>
</dbReference>
<dbReference type="OrthoDB" id="608866at2759"/>
<feature type="compositionally biased region" description="Polar residues" evidence="2">
    <location>
        <begin position="172"/>
        <end position="194"/>
    </location>
</feature>
<dbReference type="Pfam" id="PF00249">
    <property type="entry name" value="Myb_DNA-binding"/>
    <property type="match status" value="1"/>
</dbReference>
<feature type="compositionally biased region" description="Basic and acidic residues" evidence="2">
    <location>
        <begin position="291"/>
        <end position="300"/>
    </location>
</feature>
<protein>
    <recommendedName>
        <fullName evidence="3">Myb-like domain-containing protein</fullName>
    </recommendedName>
</protein>